<name>A0A6J7C5R0_9ZZZZ</name>
<keyword evidence="1" id="KW-0472">Membrane</keyword>
<accession>A0A6J7C5R0</accession>
<keyword evidence="1" id="KW-1133">Transmembrane helix</keyword>
<gene>
    <name evidence="2" type="ORF">UFOPK3268_01766</name>
    <name evidence="3" type="ORF">UFOPK4150_01691</name>
</gene>
<dbReference type="EMBL" id="CAFBPU010000038">
    <property type="protein sequence ID" value="CAB5036729.1"/>
    <property type="molecule type" value="Genomic_DNA"/>
</dbReference>
<proteinExistence type="predicted"/>
<dbReference type="AlphaFoldDB" id="A0A6J7C5R0"/>
<reference evidence="2" key="1">
    <citation type="submission" date="2020-05" db="EMBL/GenBank/DDBJ databases">
        <authorList>
            <person name="Chiriac C."/>
            <person name="Salcher M."/>
            <person name="Ghai R."/>
            <person name="Kavagutti S V."/>
        </authorList>
    </citation>
    <scope>NUCLEOTIDE SEQUENCE</scope>
</reference>
<evidence type="ECO:0000256" key="1">
    <source>
        <dbReference type="SAM" id="Phobius"/>
    </source>
</evidence>
<sequence>MRVSGSARREEFKDHLRGADVVSVAPRTRCPACSASVPLNAHWCSLCHVDLRSKPEPTSVGAVLGRHGPSERDGIPLAVTSPHPQEISSADDRHDTDQDLDLLAATMLTRLAVDEPRTRLFDPADAPGGKWGFAAAAFAAVVVVLLVVYTVLGFVFGR</sequence>
<evidence type="ECO:0000313" key="3">
    <source>
        <dbReference type="EMBL" id="CAB5036729.1"/>
    </source>
</evidence>
<keyword evidence="1" id="KW-0812">Transmembrane</keyword>
<dbReference type="EMBL" id="CAFBIZ010000298">
    <property type="protein sequence ID" value="CAB4852695.1"/>
    <property type="molecule type" value="Genomic_DNA"/>
</dbReference>
<evidence type="ECO:0000313" key="2">
    <source>
        <dbReference type="EMBL" id="CAB4852695.1"/>
    </source>
</evidence>
<feature type="transmembrane region" description="Helical" evidence="1">
    <location>
        <begin position="131"/>
        <end position="156"/>
    </location>
</feature>
<protein>
    <submittedName>
        <fullName evidence="2">Unannotated protein</fullName>
    </submittedName>
</protein>
<organism evidence="2">
    <name type="scientific">freshwater metagenome</name>
    <dbReference type="NCBI Taxonomy" id="449393"/>
    <lineage>
        <taxon>unclassified sequences</taxon>
        <taxon>metagenomes</taxon>
        <taxon>ecological metagenomes</taxon>
    </lineage>
</organism>